<accession>A0A0M3K8Q3</accession>
<dbReference type="GO" id="GO:0005788">
    <property type="term" value="C:endoplasmic reticulum lumen"/>
    <property type="evidence" value="ECO:0007669"/>
    <property type="project" value="TreeGrafter"/>
</dbReference>
<proteinExistence type="predicted"/>
<organism evidence="11">
    <name type="scientific">Anisakis simplex</name>
    <name type="common">Herring worm</name>
    <dbReference type="NCBI Taxonomy" id="6269"/>
    <lineage>
        <taxon>Eukaryota</taxon>
        <taxon>Metazoa</taxon>
        <taxon>Ecdysozoa</taxon>
        <taxon>Nematoda</taxon>
        <taxon>Chromadorea</taxon>
        <taxon>Rhabditida</taxon>
        <taxon>Spirurina</taxon>
        <taxon>Ascaridomorpha</taxon>
        <taxon>Ascaridoidea</taxon>
        <taxon>Anisakidae</taxon>
        <taxon>Anisakis</taxon>
        <taxon>Anisakis simplex complex</taxon>
    </lineage>
</organism>
<dbReference type="Pfam" id="PF07915">
    <property type="entry name" value="PRKCSH"/>
    <property type="match status" value="1"/>
</dbReference>
<evidence type="ECO:0000256" key="5">
    <source>
        <dbReference type="SAM" id="Coils"/>
    </source>
</evidence>
<keyword evidence="7" id="KW-1133">Transmembrane helix</keyword>
<feature type="transmembrane region" description="Helical" evidence="7">
    <location>
        <begin position="757"/>
        <end position="779"/>
    </location>
</feature>
<evidence type="ECO:0000256" key="7">
    <source>
        <dbReference type="SAM" id="Phobius"/>
    </source>
</evidence>
<comment type="subcellular location">
    <subcellularLocation>
        <location evidence="1">Endoplasmic reticulum</location>
    </subcellularLocation>
</comment>
<keyword evidence="7" id="KW-0472">Membrane</keyword>
<evidence type="ECO:0000259" key="8">
    <source>
        <dbReference type="PROSITE" id="PS51914"/>
    </source>
</evidence>
<sequence length="864" mass="98903">MIGSSGYEYVHRARIYSPSPSVKRIICSYNTLPSISLLARNEHSSSTTNPSSPTQPTTLNELTPNPSSTQLSKRSHHPIDSVIGCKRIRSECASISSIQSTSESNGLLPSSSTCTYHQLNFTNPITRNNTPSDVPTLTVSLSPTYRHIWLELQRKSDLLRRQVMQKEMELRVPDVGSFQKMERTRRCNCSLWFRIVLLITTVYAGSLNVYEVNKITYDFDISNVPIGFDNIDLSSIHSIHISSLLSKLKETKKSDDESALIVTNENGQKFECELPIIKEVGNNDKSDESSSLTQNIVSDVLSAAFYVRNCLKKNFGWWTYELCFGKYIHQLHYEGTNVVDGPISLGNYSDDAEITETKSHLKSDQQLYFEQHYTNGSMCELIGKPRVTTVKFECDETLSTNEAYLDEVDEQSTCRYVVRVKVGSLCKLNAFKPSAASNSLQHHTAVLCRPLLEEHQAVTFVHSLINRHRHKMLVQKQIDDLIERITSLKRQLKLHKRSASVSPFTKNKYSKFNKKLTSQLDSLHKTLNKLTSEVEGVQFDKTIIIDDDEEDEFEVSEWDKDRESLYWYFKDIHFDRSFFPATIQYVRAKNVYYLKLSSYYKKLGEGFDDSSYPYARFISDVDSGRISELDLSIILGPLKEVFDEHLIPGVLPDHISVTRAVPLFENMYTSEETINGLIGAFQKSVISFLVQQLDNNNSIDSRDVISKCSRQLLKIRAVVCFNVYNDAVELVWRSKGIFDKTLMPLYSDRDIVDDSGLFSLVILLWTYIDIVIVIMMVLIEEVKIHLITTNDNMDWIDNRLNSLIDAFIDEQKWLNDEREKYSRMVDAYNFDVNMGSDGTNKRNVKEERDTNSGAVLPILRRVIV</sequence>
<evidence type="ECO:0000256" key="2">
    <source>
        <dbReference type="ARBA" id="ARBA00022729"/>
    </source>
</evidence>
<keyword evidence="3" id="KW-0256">Endoplasmic reticulum</keyword>
<dbReference type="EMBL" id="UYRR01033378">
    <property type="protein sequence ID" value="VDK58617.1"/>
    <property type="molecule type" value="Genomic_DNA"/>
</dbReference>
<reference evidence="11" key="1">
    <citation type="submission" date="2017-02" db="UniProtKB">
        <authorList>
            <consortium name="WormBaseParasite"/>
        </authorList>
    </citation>
    <scope>IDENTIFICATION</scope>
</reference>
<evidence type="ECO:0000313" key="11">
    <source>
        <dbReference type="WBParaSite" id="ASIM_0001734401-mRNA-1"/>
    </source>
</evidence>
<dbReference type="InterPro" id="IPR009011">
    <property type="entry name" value="Man6P_isomerase_rcpt-bd_dom_sf"/>
</dbReference>
<keyword evidence="5" id="KW-0175">Coiled coil</keyword>
<evidence type="ECO:0000313" key="9">
    <source>
        <dbReference type="EMBL" id="VDK58617.1"/>
    </source>
</evidence>
<dbReference type="Gene3D" id="2.70.130.10">
    <property type="entry name" value="Mannose-6-phosphate receptor binding domain"/>
    <property type="match status" value="1"/>
</dbReference>
<dbReference type="PANTHER" id="PTHR15414:SF5">
    <property type="entry name" value="PROTEIN OS-9"/>
    <property type="match status" value="1"/>
</dbReference>
<dbReference type="PROSITE" id="PS51914">
    <property type="entry name" value="MRH"/>
    <property type="match status" value="1"/>
</dbReference>
<dbReference type="SUPFAM" id="SSF50911">
    <property type="entry name" value="Mannose 6-phosphate receptor domain"/>
    <property type="match status" value="1"/>
</dbReference>
<dbReference type="Proteomes" id="UP000267096">
    <property type="component" value="Unassembled WGS sequence"/>
</dbReference>
<gene>
    <name evidence="9" type="ORF">ASIM_LOCUS16751</name>
</gene>
<evidence type="ECO:0000313" key="10">
    <source>
        <dbReference type="Proteomes" id="UP000267096"/>
    </source>
</evidence>
<feature type="compositionally biased region" description="Polar residues" evidence="6">
    <location>
        <begin position="59"/>
        <end position="72"/>
    </location>
</feature>
<dbReference type="GO" id="GO:0030970">
    <property type="term" value="P:retrograde protein transport, ER to cytosol"/>
    <property type="evidence" value="ECO:0007669"/>
    <property type="project" value="TreeGrafter"/>
</dbReference>
<dbReference type="OrthoDB" id="448954at2759"/>
<dbReference type="GO" id="GO:0030968">
    <property type="term" value="P:endoplasmic reticulum unfolded protein response"/>
    <property type="evidence" value="ECO:0007669"/>
    <property type="project" value="InterPro"/>
</dbReference>
<dbReference type="PANTHER" id="PTHR15414">
    <property type="entry name" value="OS-9-RELATED"/>
    <property type="match status" value="1"/>
</dbReference>
<feature type="domain" description="MRH" evidence="8">
    <location>
        <begin position="308"/>
        <end position="428"/>
    </location>
</feature>
<dbReference type="WBParaSite" id="ASIM_0001734401-mRNA-1">
    <property type="protein sequence ID" value="ASIM_0001734401-mRNA-1"/>
    <property type="gene ID" value="ASIM_0001734401"/>
</dbReference>
<evidence type="ECO:0000256" key="6">
    <source>
        <dbReference type="SAM" id="MobiDB-lite"/>
    </source>
</evidence>
<feature type="coiled-coil region" evidence="5">
    <location>
        <begin position="471"/>
        <end position="533"/>
    </location>
</feature>
<name>A0A0M3K8Q3_ANISI</name>
<dbReference type="InterPro" id="IPR012913">
    <property type="entry name" value="OS9-like_dom"/>
</dbReference>
<keyword evidence="2" id="KW-0732">Signal</keyword>
<feature type="region of interest" description="Disordered" evidence="6">
    <location>
        <begin position="41"/>
        <end position="77"/>
    </location>
</feature>
<reference evidence="9 10" key="2">
    <citation type="submission" date="2018-11" db="EMBL/GenBank/DDBJ databases">
        <authorList>
            <consortium name="Pathogen Informatics"/>
        </authorList>
    </citation>
    <scope>NUCLEOTIDE SEQUENCE [LARGE SCALE GENOMIC DNA]</scope>
</reference>
<keyword evidence="4" id="KW-1015">Disulfide bond</keyword>
<keyword evidence="10" id="KW-1185">Reference proteome</keyword>
<feature type="compositionally biased region" description="Low complexity" evidence="6">
    <location>
        <begin position="44"/>
        <end position="58"/>
    </location>
</feature>
<protein>
    <submittedName>
        <fullName evidence="11">Protein OS-9 (inferred by orthology to a human protein)</fullName>
    </submittedName>
</protein>
<dbReference type="InterPro" id="IPR044865">
    <property type="entry name" value="MRH_dom"/>
</dbReference>
<dbReference type="AlphaFoldDB" id="A0A0M3K8Q3"/>
<dbReference type="InterPro" id="IPR045149">
    <property type="entry name" value="OS-9-like"/>
</dbReference>
<evidence type="ECO:0000256" key="4">
    <source>
        <dbReference type="ARBA" id="ARBA00023157"/>
    </source>
</evidence>
<keyword evidence="7" id="KW-0812">Transmembrane</keyword>
<evidence type="ECO:0000256" key="1">
    <source>
        <dbReference type="ARBA" id="ARBA00004240"/>
    </source>
</evidence>
<evidence type="ECO:0000256" key="3">
    <source>
        <dbReference type="ARBA" id="ARBA00022824"/>
    </source>
</evidence>